<keyword evidence="5" id="KW-0798">TonB box</keyword>
<dbReference type="NCBIfam" id="TIGR01782">
    <property type="entry name" value="TonB-Xanth-Caul"/>
    <property type="match status" value="1"/>
</dbReference>
<dbReference type="SUPFAM" id="SSF56935">
    <property type="entry name" value="Porins"/>
    <property type="match status" value="1"/>
</dbReference>
<dbReference type="Pfam" id="PF07715">
    <property type="entry name" value="Plug"/>
    <property type="match status" value="1"/>
</dbReference>
<sequence>MNTTINGTASSRAQHSLVLKSGVAVLAAAGLLSAFPVLAQEAPAAATETPVADPNVSVITVTGMRRAAESAQKLKQDADNVIDSIVADDIGKFPDTNVAQTLARVTGIQVRRDAGEANTVLIRGLPGIATLLNGREMFTTTGRYIQLADIPSTMLQRVDVYKSQSADLMEGGVAGVIDVRTNRPFDFKEFTASAQVGGKNKDKANATDPELSGMISNRWKTGAGEVGALFGVSSVKDSYAEERVFQTFPIDKSFAAPNLTGPDLVGLQNIHGERKRQAANYAFQWKPNADLEVYAEGLYSTFKRTNETDFFVGLPWATSPDQIKVTKIPGTNQTETINSTNSFTILSTQALRSKTTSSQHAVGAKWRATPGLRLSSELAVTDSKYDWANPILDTSTTADSAYIKTNAGKSPYAQYTGSGLSDPTKIVLSQFFDRYGYDTGKSTDWRADGTWTPESDGFFKDVSFGVRANERKASSIKANESSVQSRPGITMASVPGLSCTTPGMSENYGTASWATPCAGYLLNNTASVRELTTGSSAAKPIDPASFFRNTEKNYAAYAKTRVGFDLGKYPVEGVIGVRVSKTDSTIDANNATTDINNNTVYTPTTSKSSGTEVLPSANFKLEIRKDLLARFAYNKTLTRPDFAQLNPATAYIKPNGTTNVASATGGNPGLKPFTAQNFDATMEWYFASTGSVSGTVFRHNFDGYIVNRVVSENFEGVPYNVTRPTNSDKGHLQGVELAYQQFYDGLPGWLSGFGLQANVTYTEGGVTSGNTPLLLDKPFQGLSRLSYNIVGLYEKDAWSARLAYNWRSKFVDLYADTPDRANLAGKDLIVAPSSSLDGSLSYKLTKQVTLNLTGTNLLNFKYRDYWDNENDFPRDTRRYDRTVGLSMNLKY</sequence>
<dbReference type="GeneID" id="43164093"/>
<evidence type="ECO:0000259" key="7">
    <source>
        <dbReference type="Pfam" id="PF00593"/>
    </source>
</evidence>
<dbReference type="InterPro" id="IPR036942">
    <property type="entry name" value="Beta-barrel_TonB_sf"/>
</dbReference>
<comment type="subcellular location">
    <subcellularLocation>
        <location evidence="1 5">Cell outer membrane</location>
    </subcellularLocation>
</comment>
<feature type="signal peptide" evidence="6">
    <location>
        <begin position="1"/>
        <end position="39"/>
    </location>
</feature>
<evidence type="ECO:0000256" key="3">
    <source>
        <dbReference type="ARBA" id="ARBA00023136"/>
    </source>
</evidence>
<feature type="chain" id="PRO_5045781057" evidence="6">
    <location>
        <begin position="40"/>
        <end position="891"/>
    </location>
</feature>
<evidence type="ECO:0000256" key="4">
    <source>
        <dbReference type="ARBA" id="ARBA00023237"/>
    </source>
</evidence>
<reference evidence="9 10" key="1">
    <citation type="submission" date="2023-11" db="EMBL/GenBank/DDBJ databases">
        <title>MicrobeMod: A computational toolkit for identifying prokaryotic methylation and restriction-modification with nanopore sequencing.</title>
        <authorList>
            <person name="Crits-Christoph A."/>
            <person name="Kang S.C."/>
            <person name="Lee H."/>
            <person name="Ostrov N."/>
        </authorList>
    </citation>
    <scope>NUCLEOTIDE SEQUENCE [LARGE SCALE GENOMIC DNA]</scope>
    <source>
        <strain evidence="9 10">ATCC 25935</strain>
    </source>
</reference>
<dbReference type="RefSeq" id="WP_019922401.1">
    <property type="nucleotide sequence ID" value="NZ_CP140152.1"/>
</dbReference>
<dbReference type="Proteomes" id="UP001326110">
    <property type="component" value="Chromosome"/>
</dbReference>
<organism evidence="9 10">
    <name type="scientific">Duganella zoogloeoides</name>
    <dbReference type="NCBI Taxonomy" id="75659"/>
    <lineage>
        <taxon>Bacteria</taxon>
        <taxon>Pseudomonadati</taxon>
        <taxon>Pseudomonadota</taxon>
        <taxon>Betaproteobacteria</taxon>
        <taxon>Burkholderiales</taxon>
        <taxon>Oxalobacteraceae</taxon>
        <taxon>Telluria group</taxon>
        <taxon>Duganella</taxon>
    </lineage>
</organism>
<dbReference type="InterPro" id="IPR010104">
    <property type="entry name" value="TonB_rcpt_bac"/>
</dbReference>
<name>A0ABZ0Y335_9BURK</name>
<feature type="domain" description="TonB-dependent receptor plug" evidence="8">
    <location>
        <begin position="75"/>
        <end position="176"/>
    </location>
</feature>
<dbReference type="InterPro" id="IPR037066">
    <property type="entry name" value="Plug_dom_sf"/>
</dbReference>
<comment type="similarity">
    <text evidence="2 5">Belongs to the TonB-dependent receptor family.</text>
</comment>
<accession>A0ABZ0Y335</accession>
<dbReference type="PANTHER" id="PTHR40980">
    <property type="entry name" value="PLUG DOMAIN-CONTAINING PROTEIN"/>
    <property type="match status" value="1"/>
</dbReference>
<dbReference type="PANTHER" id="PTHR40980:SF4">
    <property type="entry name" value="TONB-DEPENDENT RECEPTOR-LIKE BETA-BARREL DOMAIN-CONTAINING PROTEIN"/>
    <property type="match status" value="1"/>
</dbReference>
<dbReference type="Gene3D" id="2.170.130.10">
    <property type="entry name" value="TonB-dependent receptor, plug domain"/>
    <property type="match status" value="1"/>
</dbReference>
<gene>
    <name evidence="9" type="ORF">SR858_08880</name>
</gene>
<evidence type="ECO:0000256" key="6">
    <source>
        <dbReference type="SAM" id="SignalP"/>
    </source>
</evidence>
<dbReference type="EMBL" id="CP140152">
    <property type="protein sequence ID" value="WQH06420.1"/>
    <property type="molecule type" value="Genomic_DNA"/>
</dbReference>
<dbReference type="InterPro" id="IPR000531">
    <property type="entry name" value="Beta-barrel_TonB"/>
</dbReference>
<keyword evidence="9" id="KW-0675">Receptor</keyword>
<evidence type="ECO:0000256" key="5">
    <source>
        <dbReference type="RuleBase" id="RU003357"/>
    </source>
</evidence>
<evidence type="ECO:0000313" key="10">
    <source>
        <dbReference type="Proteomes" id="UP001326110"/>
    </source>
</evidence>
<dbReference type="Gene3D" id="2.40.170.20">
    <property type="entry name" value="TonB-dependent receptor, beta-barrel domain"/>
    <property type="match status" value="1"/>
</dbReference>
<proteinExistence type="inferred from homology"/>
<keyword evidence="6" id="KW-0732">Signal</keyword>
<keyword evidence="3 5" id="KW-0472">Membrane</keyword>
<protein>
    <submittedName>
        <fullName evidence="9">TonB-dependent receptor</fullName>
    </submittedName>
</protein>
<evidence type="ECO:0000256" key="2">
    <source>
        <dbReference type="ARBA" id="ARBA00009810"/>
    </source>
</evidence>
<keyword evidence="10" id="KW-1185">Reference proteome</keyword>
<dbReference type="Pfam" id="PF00593">
    <property type="entry name" value="TonB_dep_Rec_b-barrel"/>
    <property type="match status" value="1"/>
</dbReference>
<evidence type="ECO:0000313" key="9">
    <source>
        <dbReference type="EMBL" id="WQH06420.1"/>
    </source>
</evidence>
<evidence type="ECO:0000259" key="8">
    <source>
        <dbReference type="Pfam" id="PF07715"/>
    </source>
</evidence>
<keyword evidence="4" id="KW-0998">Cell outer membrane</keyword>
<evidence type="ECO:0000256" key="1">
    <source>
        <dbReference type="ARBA" id="ARBA00004442"/>
    </source>
</evidence>
<dbReference type="InterPro" id="IPR012910">
    <property type="entry name" value="Plug_dom"/>
</dbReference>
<feature type="domain" description="TonB-dependent receptor-like beta-barrel" evidence="7">
    <location>
        <begin position="399"/>
        <end position="857"/>
    </location>
</feature>